<comment type="subcellular location">
    <subcellularLocation>
        <location evidence="1">Membrane</location>
        <topology evidence="1">Multi-pass membrane protein</topology>
    </subcellularLocation>
</comment>
<dbReference type="eggNOG" id="KOG0061">
    <property type="taxonomic scope" value="Eukaryota"/>
</dbReference>
<dbReference type="Pfam" id="PF19055">
    <property type="entry name" value="ABC2_membrane_7"/>
    <property type="match status" value="1"/>
</dbReference>
<gene>
    <name evidence="10" type="ORF">TTHERM_00031810</name>
</gene>
<feature type="transmembrane region" description="Helical" evidence="8">
    <location>
        <begin position="492"/>
        <end position="511"/>
    </location>
</feature>
<proteinExistence type="predicted"/>
<dbReference type="GO" id="GO:0016887">
    <property type="term" value="F:ATP hydrolysis activity"/>
    <property type="evidence" value="ECO:0007669"/>
    <property type="project" value="InterPro"/>
</dbReference>
<dbReference type="Pfam" id="PF00005">
    <property type="entry name" value="ABC_tran"/>
    <property type="match status" value="1"/>
</dbReference>
<dbReference type="GeneID" id="7843878"/>
<dbReference type="GO" id="GO:0140359">
    <property type="term" value="F:ABC-type transporter activity"/>
    <property type="evidence" value="ECO:0007669"/>
    <property type="project" value="InterPro"/>
</dbReference>
<dbReference type="InterPro" id="IPR003439">
    <property type="entry name" value="ABC_transporter-like_ATP-bd"/>
</dbReference>
<dbReference type="InterPro" id="IPR027417">
    <property type="entry name" value="P-loop_NTPase"/>
</dbReference>
<evidence type="ECO:0000256" key="7">
    <source>
        <dbReference type="ARBA" id="ARBA00023136"/>
    </source>
</evidence>
<evidence type="ECO:0000256" key="6">
    <source>
        <dbReference type="ARBA" id="ARBA00022989"/>
    </source>
</evidence>
<dbReference type="InterPro" id="IPR050352">
    <property type="entry name" value="ABCG_transporters"/>
</dbReference>
<dbReference type="EMBL" id="GG662720">
    <property type="protein sequence ID" value="EAR86486.1"/>
    <property type="molecule type" value="Genomic_DNA"/>
</dbReference>
<dbReference type="Pfam" id="PF01061">
    <property type="entry name" value="ABC2_membrane"/>
    <property type="match status" value="1"/>
</dbReference>
<dbReference type="PROSITE" id="PS50893">
    <property type="entry name" value="ABC_TRANSPORTER_2"/>
    <property type="match status" value="1"/>
</dbReference>
<evidence type="ECO:0000256" key="3">
    <source>
        <dbReference type="ARBA" id="ARBA00022692"/>
    </source>
</evidence>
<reference evidence="11" key="1">
    <citation type="journal article" date="2006" name="PLoS Biol.">
        <title>Macronuclear genome sequence of the ciliate Tetrahymena thermophila, a model eukaryote.</title>
        <authorList>
            <person name="Eisen J.A."/>
            <person name="Coyne R.S."/>
            <person name="Wu M."/>
            <person name="Wu D."/>
            <person name="Thiagarajan M."/>
            <person name="Wortman J.R."/>
            <person name="Badger J.H."/>
            <person name="Ren Q."/>
            <person name="Amedeo P."/>
            <person name="Jones K.M."/>
            <person name="Tallon L.J."/>
            <person name="Delcher A.L."/>
            <person name="Salzberg S.L."/>
            <person name="Silva J.C."/>
            <person name="Haas B.J."/>
            <person name="Majoros W.H."/>
            <person name="Farzad M."/>
            <person name="Carlton J.M."/>
            <person name="Smith R.K. Jr."/>
            <person name="Garg J."/>
            <person name="Pearlman R.E."/>
            <person name="Karrer K.M."/>
            <person name="Sun L."/>
            <person name="Manning G."/>
            <person name="Elde N.C."/>
            <person name="Turkewitz A.P."/>
            <person name="Asai D.J."/>
            <person name="Wilkes D.E."/>
            <person name="Wang Y."/>
            <person name="Cai H."/>
            <person name="Collins K."/>
            <person name="Stewart B.A."/>
            <person name="Lee S.R."/>
            <person name="Wilamowska K."/>
            <person name="Weinberg Z."/>
            <person name="Ruzzo W.L."/>
            <person name="Wloga D."/>
            <person name="Gaertig J."/>
            <person name="Frankel J."/>
            <person name="Tsao C.-C."/>
            <person name="Gorovsky M.A."/>
            <person name="Keeling P.J."/>
            <person name="Waller R.F."/>
            <person name="Patron N.J."/>
            <person name="Cherry J.M."/>
            <person name="Stover N.A."/>
            <person name="Krieger C.J."/>
            <person name="del Toro C."/>
            <person name="Ryder H.F."/>
            <person name="Williamson S.C."/>
            <person name="Barbeau R.A."/>
            <person name="Hamilton E.P."/>
            <person name="Orias E."/>
        </authorList>
    </citation>
    <scope>NUCLEOTIDE SEQUENCE [LARGE SCALE GENOMIC DNA]</scope>
    <source>
        <strain evidence="11">SB210</strain>
    </source>
</reference>
<dbReference type="RefSeq" id="XP_976979.1">
    <property type="nucleotide sequence ID" value="XM_971886.1"/>
</dbReference>
<dbReference type="OrthoDB" id="66620at2759"/>
<dbReference type="KEGG" id="tet:TTHERM_00031810"/>
<dbReference type="PANTHER" id="PTHR48041:SF139">
    <property type="entry name" value="PROTEIN SCARLET"/>
    <property type="match status" value="1"/>
</dbReference>
<keyword evidence="11" id="KW-1185">Reference proteome</keyword>
<dbReference type="STRING" id="312017.Q22MP1"/>
<protein>
    <submittedName>
        <fullName evidence="10">ABC transporter family protein</fullName>
    </submittedName>
</protein>
<dbReference type="GO" id="GO:0016020">
    <property type="term" value="C:membrane"/>
    <property type="evidence" value="ECO:0007669"/>
    <property type="project" value="UniProtKB-SubCell"/>
</dbReference>
<evidence type="ECO:0000313" key="10">
    <source>
        <dbReference type="EMBL" id="EAR86486.1"/>
    </source>
</evidence>
<name>Q22MP1_TETTS</name>
<evidence type="ECO:0000256" key="5">
    <source>
        <dbReference type="ARBA" id="ARBA00022840"/>
    </source>
</evidence>
<feature type="domain" description="ABC transporter" evidence="9">
    <location>
        <begin position="17"/>
        <end position="263"/>
    </location>
</feature>
<feature type="transmembrane region" description="Helical" evidence="8">
    <location>
        <begin position="349"/>
        <end position="366"/>
    </location>
</feature>
<dbReference type="InterPro" id="IPR013525">
    <property type="entry name" value="ABC2_TM"/>
</dbReference>
<dbReference type="HOGENOM" id="CLU_000604_57_6_1"/>
<dbReference type="PANTHER" id="PTHR48041">
    <property type="entry name" value="ABC TRANSPORTER G FAMILY MEMBER 28"/>
    <property type="match status" value="1"/>
</dbReference>
<dbReference type="InterPro" id="IPR043926">
    <property type="entry name" value="ABCG_dom"/>
</dbReference>
<sequence>MKQIQSIDIVKNYHVDITFKDLTYTVVSKKGEQKQLLKGVSGICKSGEVAAILGSSGAGKTTLLNVLSQRVSNTKTSQITGEIKANNHDYDSDKFSQFASYVMQDDILLETMTVKECITFAANLRIGGTPEQKELKVNEVIKNLNLERCQNTMIGGQFVKGISGGEKKRTSIGYELISDPACIFLDEPTSGLDSFTAYRIIHLLKQYAQNKNKTVVFTIHSPSSDIWSMFDNIMLLVDGRFIYQGKGNLDIIQHFSSIGFNCPKFSNPADYFISIMHSSRQQNVENYQVYFEGYNQKLKPIIYERIDNANQGLLPLKQTKTSFFYQAFLIAQRQAKIIARIRILSKARVIQSIVLGLFLGAVFWQIPGPTENPTIRDINDKNGILLFFSITIYMMQLQFCILTFPIQRPVFLREENAKLYTTAPYFIGQYLVDMVPAIIFPIITSLVAYWMIGLNDDNAGKVFFFILVAILASLSGQAFGYLTGSLINNPNVAVSLAPVLIKPFMLFAGLVKNGSDYASWISWFQYLSPFKYSFAALCLNEYDYDGPSYPQDPIHQLNFDMSKWQSVGGLIGCFSICTFVSFLFLLLQKKKLQ</sequence>
<dbReference type="GO" id="GO:0005524">
    <property type="term" value="F:ATP binding"/>
    <property type="evidence" value="ECO:0007669"/>
    <property type="project" value="UniProtKB-KW"/>
</dbReference>
<evidence type="ECO:0000256" key="1">
    <source>
        <dbReference type="ARBA" id="ARBA00004141"/>
    </source>
</evidence>
<dbReference type="Gene3D" id="3.40.50.300">
    <property type="entry name" value="P-loop containing nucleotide triphosphate hydrolases"/>
    <property type="match status" value="1"/>
</dbReference>
<dbReference type="SUPFAM" id="SSF52540">
    <property type="entry name" value="P-loop containing nucleoside triphosphate hydrolases"/>
    <property type="match status" value="1"/>
</dbReference>
<feature type="transmembrane region" description="Helical" evidence="8">
    <location>
        <begin position="427"/>
        <end position="450"/>
    </location>
</feature>
<evidence type="ECO:0000256" key="4">
    <source>
        <dbReference type="ARBA" id="ARBA00022741"/>
    </source>
</evidence>
<feature type="transmembrane region" description="Helical" evidence="8">
    <location>
        <begin position="386"/>
        <end position="406"/>
    </location>
</feature>
<dbReference type="AlphaFoldDB" id="Q22MP1"/>
<keyword evidence="2" id="KW-0813">Transport</keyword>
<evidence type="ECO:0000259" key="9">
    <source>
        <dbReference type="PROSITE" id="PS50893"/>
    </source>
</evidence>
<evidence type="ECO:0000313" key="11">
    <source>
        <dbReference type="Proteomes" id="UP000009168"/>
    </source>
</evidence>
<organism evidence="10 11">
    <name type="scientific">Tetrahymena thermophila (strain SB210)</name>
    <dbReference type="NCBI Taxonomy" id="312017"/>
    <lineage>
        <taxon>Eukaryota</taxon>
        <taxon>Sar</taxon>
        <taxon>Alveolata</taxon>
        <taxon>Ciliophora</taxon>
        <taxon>Intramacronucleata</taxon>
        <taxon>Oligohymenophorea</taxon>
        <taxon>Hymenostomatida</taxon>
        <taxon>Tetrahymenina</taxon>
        <taxon>Tetrahymenidae</taxon>
        <taxon>Tetrahymena</taxon>
    </lineage>
</organism>
<dbReference type="SMART" id="SM00382">
    <property type="entry name" value="AAA"/>
    <property type="match status" value="1"/>
</dbReference>
<dbReference type="InterPro" id="IPR003593">
    <property type="entry name" value="AAA+_ATPase"/>
</dbReference>
<evidence type="ECO:0000256" key="8">
    <source>
        <dbReference type="SAM" id="Phobius"/>
    </source>
</evidence>
<keyword evidence="5" id="KW-0067">ATP-binding</keyword>
<feature type="transmembrane region" description="Helical" evidence="8">
    <location>
        <begin position="567"/>
        <end position="587"/>
    </location>
</feature>
<keyword evidence="3 8" id="KW-0812">Transmembrane</keyword>
<dbReference type="Proteomes" id="UP000009168">
    <property type="component" value="Unassembled WGS sequence"/>
</dbReference>
<dbReference type="InParanoid" id="Q22MP1"/>
<keyword evidence="4" id="KW-0547">Nucleotide-binding</keyword>
<dbReference type="OMA" id="DQPMKPA"/>
<keyword evidence="6 8" id="KW-1133">Transmembrane helix</keyword>
<dbReference type="FunCoup" id="Q22MP1">
    <property type="interactions" value="11"/>
</dbReference>
<evidence type="ECO:0000256" key="2">
    <source>
        <dbReference type="ARBA" id="ARBA00022448"/>
    </source>
</evidence>
<keyword evidence="7 8" id="KW-0472">Membrane</keyword>
<feature type="transmembrane region" description="Helical" evidence="8">
    <location>
        <begin position="462"/>
        <end position="480"/>
    </location>
</feature>
<accession>Q22MP1</accession>